<dbReference type="InterPro" id="IPR001810">
    <property type="entry name" value="F-box_dom"/>
</dbReference>
<dbReference type="PROSITE" id="PS50181">
    <property type="entry name" value="FBOX"/>
    <property type="match status" value="1"/>
</dbReference>
<name>A0A1L9SB75_9EURO</name>
<dbReference type="CDD" id="cd09917">
    <property type="entry name" value="F-box_SF"/>
    <property type="match status" value="1"/>
</dbReference>
<evidence type="ECO:0000313" key="2">
    <source>
        <dbReference type="EMBL" id="OJJ44408.1"/>
    </source>
</evidence>
<evidence type="ECO:0000259" key="1">
    <source>
        <dbReference type="PROSITE" id="PS50181"/>
    </source>
</evidence>
<dbReference type="InterPro" id="IPR036047">
    <property type="entry name" value="F-box-like_dom_sf"/>
</dbReference>
<dbReference type="AlphaFoldDB" id="A0A1L9SB75"/>
<protein>
    <recommendedName>
        <fullName evidence="1">F-box domain-containing protein</fullName>
    </recommendedName>
</protein>
<dbReference type="SMART" id="SM00256">
    <property type="entry name" value="FBOX"/>
    <property type="match status" value="1"/>
</dbReference>
<reference evidence="3" key="1">
    <citation type="journal article" date="2017" name="Genome Biol.">
        <title>Comparative genomics reveals high biological diversity and specific adaptations in the industrially and medically important fungal genus Aspergillus.</title>
        <authorList>
            <person name="de Vries R.P."/>
            <person name="Riley R."/>
            <person name="Wiebenga A."/>
            <person name="Aguilar-Osorio G."/>
            <person name="Amillis S."/>
            <person name="Uchima C.A."/>
            <person name="Anderluh G."/>
            <person name="Asadollahi M."/>
            <person name="Askin M."/>
            <person name="Barry K."/>
            <person name="Battaglia E."/>
            <person name="Bayram O."/>
            <person name="Benocci T."/>
            <person name="Braus-Stromeyer S.A."/>
            <person name="Caldana C."/>
            <person name="Canovas D."/>
            <person name="Cerqueira G.C."/>
            <person name="Chen F."/>
            <person name="Chen W."/>
            <person name="Choi C."/>
            <person name="Clum A."/>
            <person name="Dos Santos R.A."/>
            <person name="Damasio A.R."/>
            <person name="Diallinas G."/>
            <person name="Emri T."/>
            <person name="Fekete E."/>
            <person name="Flipphi M."/>
            <person name="Freyberg S."/>
            <person name="Gallo A."/>
            <person name="Gournas C."/>
            <person name="Habgood R."/>
            <person name="Hainaut M."/>
            <person name="Harispe M.L."/>
            <person name="Henrissat B."/>
            <person name="Hilden K.S."/>
            <person name="Hope R."/>
            <person name="Hossain A."/>
            <person name="Karabika E."/>
            <person name="Karaffa L."/>
            <person name="Karanyi Z."/>
            <person name="Krasevec N."/>
            <person name="Kuo A."/>
            <person name="Kusch H."/>
            <person name="LaButti K."/>
            <person name="Lagendijk E.L."/>
            <person name="Lapidus A."/>
            <person name="Levasseur A."/>
            <person name="Lindquist E."/>
            <person name="Lipzen A."/>
            <person name="Logrieco A.F."/>
            <person name="MacCabe A."/>
            <person name="Maekelae M.R."/>
            <person name="Malavazi I."/>
            <person name="Melin P."/>
            <person name="Meyer V."/>
            <person name="Mielnichuk N."/>
            <person name="Miskei M."/>
            <person name="Molnar A.P."/>
            <person name="Mule G."/>
            <person name="Ngan C.Y."/>
            <person name="Orejas M."/>
            <person name="Orosz E."/>
            <person name="Ouedraogo J.P."/>
            <person name="Overkamp K.M."/>
            <person name="Park H.-S."/>
            <person name="Perrone G."/>
            <person name="Piumi F."/>
            <person name="Punt P.J."/>
            <person name="Ram A.F."/>
            <person name="Ramon A."/>
            <person name="Rauscher S."/>
            <person name="Record E."/>
            <person name="Riano-Pachon D.M."/>
            <person name="Robert V."/>
            <person name="Roehrig J."/>
            <person name="Ruller R."/>
            <person name="Salamov A."/>
            <person name="Salih N.S."/>
            <person name="Samson R.A."/>
            <person name="Sandor E."/>
            <person name="Sanguinetti M."/>
            <person name="Schuetze T."/>
            <person name="Sepcic K."/>
            <person name="Shelest E."/>
            <person name="Sherlock G."/>
            <person name="Sophianopoulou V."/>
            <person name="Squina F.M."/>
            <person name="Sun H."/>
            <person name="Susca A."/>
            <person name="Todd R.B."/>
            <person name="Tsang A."/>
            <person name="Unkles S.E."/>
            <person name="van de Wiele N."/>
            <person name="van Rossen-Uffink D."/>
            <person name="Oliveira J.V."/>
            <person name="Vesth T.C."/>
            <person name="Visser J."/>
            <person name="Yu J.-H."/>
            <person name="Zhou M."/>
            <person name="Andersen M.R."/>
            <person name="Archer D.B."/>
            <person name="Baker S.E."/>
            <person name="Benoit I."/>
            <person name="Brakhage A.A."/>
            <person name="Braus G.H."/>
            <person name="Fischer R."/>
            <person name="Frisvad J.C."/>
            <person name="Goldman G.H."/>
            <person name="Houbraken J."/>
            <person name="Oakley B."/>
            <person name="Pocsi I."/>
            <person name="Scazzocchio C."/>
            <person name="Seiboth B."/>
            <person name="vanKuyk P.A."/>
            <person name="Wortman J."/>
            <person name="Dyer P.S."/>
            <person name="Grigoriev I.V."/>
        </authorList>
    </citation>
    <scope>NUCLEOTIDE SEQUENCE [LARGE SCALE GENOMIC DNA]</scope>
    <source>
        <strain evidence="3">CBS 506.65</strain>
    </source>
</reference>
<dbReference type="OrthoDB" id="8864979at2759"/>
<dbReference type="RefSeq" id="XP_022578918.1">
    <property type="nucleotide sequence ID" value="XM_022723733.1"/>
</dbReference>
<dbReference type="Proteomes" id="UP000184188">
    <property type="component" value="Unassembled WGS sequence"/>
</dbReference>
<evidence type="ECO:0000313" key="3">
    <source>
        <dbReference type="Proteomes" id="UP000184188"/>
    </source>
</evidence>
<dbReference type="GeneID" id="34610198"/>
<organism evidence="2 3">
    <name type="scientific">Penicilliopsis zonata CBS 506.65</name>
    <dbReference type="NCBI Taxonomy" id="1073090"/>
    <lineage>
        <taxon>Eukaryota</taxon>
        <taxon>Fungi</taxon>
        <taxon>Dikarya</taxon>
        <taxon>Ascomycota</taxon>
        <taxon>Pezizomycotina</taxon>
        <taxon>Eurotiomycetes</taxon>
        <taxon>Eurotiomycetidae</taxon>
        <taxon>Eurotiales</taxon>
        <taxon>Aspergillaceae</taxon>
        <taxon>Penicilliopsis</taxon>
    </lineage>
</organism>
<gene>
    <name evidence="2" type="ORF">ASPZODRAFT_135231</name>
</gene>
<dbReference type="VEuPathDB" id="FungiDB:ASPZODRAFT_135231"/>
<proteinExistence type="predicted"/>
<dbReference type="Pfam" id="PF12937">
    <property type="entry name" value="F-box-like"/>
    <property type="match status" value="1"/>
</dbReference>
<keyword evidence="3" id="KW-1185">Reference proteome</keyword>
<dbReference type="SUPFAM" id="SSF81383">
    <property type="entry name" value="F-box domain"/>
    <property type="match status" value="1"/>
</dbReference>
<feature type="domain" description="F-box" evidence="1">
    <location>
        <begin position="45"/>
        <end position="96"/>
    </location>
</feature>
<dbReference type="Gene3D" id="1.20.1280.50">
    <property type="match status" value="1"/>
</dbReference>
<sequence length="413" mass="47697">MSQQLLQLLTHVKKVGAAFDKGRKSNAKQASYFPSTENVSFVPISPLKDTLPVELQIQIFAHCRIQDLLQLKLVCRAFHQILSVHERQISRRYLRLRRHGTLPSPIHSEKTYTRNPEDDVVLLSDLFMPASSVKGGHLYTFRYILSLRRRQKLCSRLCYYLADRVMDRLLHSEPAFIKANFPTKSERNALVKRGIASLWFNLTPLMYYVLYFLETYCSARREQTNTLLRDFETRQLPFPIPLNKRKTMNKALQLEIIQSPPFTDTSTLISTHHCMQLLVSYLCHTVPPDESIVPDNSWIHSLLTISPFIRVVEYFSAEIGDGGNQRLQRKEFMQNFHNDLRGSEKDEVSSLIFENPVGGHQHSSINDVWFDAAKQELARRNALPHDMEPMWICNGIPILFGCPDCNDSVGWHA</sequence>
<accession>A0A1L9SB75</accession>
<dbReference type="EMBL" id="KV878348">
    <property type="protein sequence ID" value="OJJ44408.1"/>
    <property type="molecule type" value="Genomic_DNA"/>
</dbReference>